<protein>
    <recommendedName>
        <fullName evidence="3">YubB ferredoxin-like domain-containing protein</fullName>
    </recommendedName>
</protein>
<keyword evidence="2" id="KW-1185">Reference proteome</keyword>
<evidence type="ECO:0000313" key="1">
    <source>
        <dbReference type="EMBL" id="KZB95060.1"/>
    </source>
</evidence>
<evidence type="ECO:0008006" key="3">
    <source>
        <dbReference type="Google" id="ProtNLM"/>
    </source>
</evidence>
<gene>
    <name evidence="1" type="ORF">AVM11_17715</name>
</gene>
<name>A0A175Y516_9SPHN</name>
<organism evidence="1 2">
    <name type="scientific">Sphingomonas melonis TY</name>
    <dbReference type="NCBI Taxonomy" id="621456"/>
    <lineage>
        <taxon>Bacteria</taxon>
        <taxon>Pseudomonadati</taxon>
        <taxon>Pseudomonadota</taxon>
        <taxon>Alphaproteobacteria</taxon>
        <taxon>Sphingomonadales</taxon>
        <taxon>Sphingomonadaceae</taxon>
        <taxon>Sphingomonas</taxon>
    </lineage>
</organism>
<dbReference type="Proteomes" id="UP000078460">
    <property type="component" value="Unassembled WGS sequence"/>
</dbReference>
<dbReference type="AlphaFoldDB" id="A0A175Y516"/>
<reference evidence="1" key="1">
    <citation type="submission" date="2016-03" db="EMBL/GenBank/DDBJ databases">
        <title>Sphingomonas melonis TY, whole genome shotgun sequencing.</title>
        <authorList>
            <person name="Wang H."/>
            <person name="Zhu P."/>
        </authorList>
    </citation>
    <scope>NUCLEOTIDE SEQUENCE [LARGE SCALE GENOMIC DNA]</scope>
    <source>
        <strain evidence="1">TY</strain>
    </source>
</reference>
<dbReference type="KEGG" id="smy:BJP26_14950"/>
<dbReference type="EMBL" id="LQCK02000019">
    <property type="protein sequence ID" value="KZB95060.1"/>
    <property type="molecule type" value="Genomic_DNA"/>
</dbReference>
<dbReference type="RefSeq" id="WP_062126833.1">
    <property type="nucleotide sequence ID" value="NZ_CP017578.1"/>
</dbReference>
<accession>A0A175Y516</accession>
<evidence type="ECO:0000313" key="2">
    <source>
        <dbReference type="Proteomes" id="UP000078460"/>
    </source>
</evidence>
<comment type="caution">
    <text evidence="1">The sequence shown here is derived from an EMBL/GenBank/DDBJ whole genome shotgun (WGS) entry which is preliminary data.</text>
</comment>
<sequence length="174" mass="19520">MTVYGPDAEIERFRRTCLSFPEGSDPDADFDGWNGREAEIGVGAARREEGLGFPERAVVDVSNYREEEPGPGSWSFRFDTRHSFPERELDRIASSFPSLHFECECIGSLDEFMGFGWFNPPPRGEAFRQDLPVRPTHWEDGGCKREPAAEARHQLLIAGLIQAACSAPRGRLDS</sequence>
<dbReference type="OrthoDB" id="7584986at2"/>
<proteinExistence type="predicted"/>